<dbReference type="InterPro" id="IPR001279">
    <property type="entry name" value="Metallo-B-lactamas"/>
</dbReference>
<dbReference type="Gene3D" id="3.60.15.10">
    <property type="entry name" value="Ribonuclease Z/Hydroxyacylglutathione hydrolase-like"/>
    <property type="match status" value="1"/>
</dbReference>
<dbReference type="InterPro" id="IPR008254">
    <property type="entry name" value="Flavodoxin/NO_synth"/>
</dbReference>
<comment type="similarity">
    <text evidence="1">In the N-terminal section; belongs to the zinc metallo-hydrolase group 3 family.</text>
</comment>
<evidence type="ECO:0000259" key="2">
    <source>
        <dbReference type="PROSITE" id="PS50902"/>
    </source>
</evidence>
<reference evidence="3 4" key="1">
    <citation type="submission" date="2016-08" db="EMBL/GenBank/DDBJ databases">
        <title>Novel Firmicutes and Novel Genomes.</title>
        <authorList>
            <person name="Poppleton D.I."/>
            <person name="Gribaldo S."/>
        </authorList>
    </citation>
    <scope>NUCLEOTIDE SEQUENCE [LARGE SCALE GENOMIC DNA]</scope>
    <source>
        <strain evidence="3 4">CTT3</strain>
    </source>
</reference>
<dbReference type="Proteomes" id="UP000284177">
    <property type="component" value="Unassembled WGS sequence"/>
</dbReference>
<dbReference type="GO" id="GO:0046872">
    <property type="term" value="F:metal ion binding"/>
    <property type="evidence" value="ECO:0007669"/>
    <property type="project" value="InterPro"/>
</dbReference>
<dbReference type="Gene3D" id="3.40.50.360">
    <property type="match status" value="1"/>
</dbReference>
<dbReference type="PIRSF" id="PIRSF005243">
    <property type="entry name" value="ROO"/>
    <property type="match status" value="1"/>
</dbReference>
<dbReference type="SUPFAM" id="SSF52218">
    <property type="entry name" value="Flavoproteins"/>
    <property type="match status" value="1"/>
</dbReference>
<dbReference type="GO" id="GO:0009055">
    <property type="term" value="F:electron transfer activity"/>
    <property type="evidence" value="ECO:0007669"/>
    <property type="project" value="InterPro"/>
</dbReference>
<sequence>MLEAVKVSENVYWVGVNDRKLELFENLWPLPYGVAYNSYIIDDEKVTLIDTVEEGQLNQYMKEIKEIIGDNRGIDYLIVNHMEPDHSGLIEALVKEFPNIKLVGNKKTIEMMESFFGITNNTYEVKEGDVIDLGKHRLKFYTTPMVHWPESMVAYEETEKMLFSSDAFGSFGTLDGGIFDDEVELDFFEGEMRRYYSNIVGKYGGAVQRAFTKLKDLDIKRICPSHGPIWRSYPEKVLELYDKWSKYEGEEGVVIVYGTMYGNTAKIAESIGRAITQKGIKNVKIYDASKTHSSFIISDIWKYKGLIIGSSTYDATLFPPVESLISKLQNKGIKNKIVGIFGTYGWSGGSLKKLKEFVNSIDCQLAYKPLDIKHSPNESAINECIKLAEDLVNRLRK</sequence>
<name>A0A419T2K1_9FIRM</name>
<gene>
    <name evidence="3" type="ORF">BET03_11900</name>
</gene>
<keyword evidence="4" id="KW-1185">Reference proteome</keyword>
<proteinExistence type="inferred from homology"/>
<dbReference type="Pfam" id="PF00258">
    <property type="entry name" value="Flavodoxin_1"/>
    <property type="match status" value="1"/>
</dbReference>
<evidence type="ECO:0000313" key="3">
    <source>
        <dbReference type="EMBL" id="RKD31780.1"/>
    </source>
</evidence>
<dbReference type="SMART" id="SM00849">
    <property type="entry name" value="Lactamase_B"/>
    <property type="match status" value="1"/>
</dbReference>
<dbReference type="SUPFAM" id="SSF56281">
    <property type="entry name" value="Metallo-hydrolase/oxidoreductase"/>
    <property type="match status" value="1"/>
</dbReference>
<dbReference type="OrthoDB" id="9807946at2"/>
<evidence type="ECO:0000313" key="4">
    <source>
        <dbReference type="Proteomes" id="UP000284177"/>
    </source>
</evidence>
<protein>
    <submittedName>
        <fullName evidence="3">Flavodoxin</fullName>
    </submittedName>
</protein>
<dbReference type="InterPro" id="IPR036866">
    <property type="entry name" value="RibonucZ/Hydroxyglut_hydro"/>
</dbReference>
<organism evidence="3 4">
    <name type="scientific">Thermohalobacter berrensis</name>
    <dbReference type="NCBI Taxonomy" id="99594"/>
    <lineage>
        <taxon>Bacteria</taxon>
        <taxon>Bacillati</taxon>
        <taxon>Bacillota</taxon>
        <taxon>Tissierellia</taxon>
        <taxon>Tissierellales</taxon>
        <taxon>Thermohalobacteraceae</taxon>
        <taxon>Thermohalobacter</taxon>
    </lineage>
</organism>
<dbReference type="PANTHER" id="PTHR43717:SF1">
    <property type="entry name" value="ANAEROBIC NITRIC OXIDE REDUCTASE FLAVORUBREDOXIN"/>
    <property type="match status" value="1"/>
</dbReference>
<accession>A0A419T2K1</accession>
<dbReference type="PROSITE" id="PS50902">
    <property type="entry name" value="FLAVODOXIN_LIKE"/>
    <property type="match status" value="1"/>
</dbReference>
<feature type="domain" description="Flavodoxin-like" evidence="2">
    <location>
        <begin position="253"/>
        <end position="392"/>
    </location>
</feature>
<evidence type="ECO:0000256" key="1">
    <source>
        <dbReference type="ARBA" id="ARBA00007121"/>
    </source>
</evidence>
<dbReference type="Pfam" id="PF19583">
    <property type="entry name" value="ODP"/>
    <property type="match status" value="1"/>
</dbReference>
<dbReference type="CDD" id="cd07709">
    <property type="entry name" value="flavodiiron_proteins_MBL-fold"/>
    <property type="match status" value="1"/>
</dbReference>
<dbReference type="GO" id="GO:0016651">
    <property type="term" value="F:oxidoreductase activity, acting on NAD(P)H"/>
    <property type="evidence" value="ECO:0007669"/>
    <property type="project" value="UniProtKB-ARBA"/>
</dbReference>
<dbReference type="InterPro" id="IPR016440">
    <property type="entry name" value="Rubredoxin-O_OxRdtase"/>
</dbReference>
<comment type="caution">
    <text evidence="3">The sequence shown here is derived from an EMBL/GenBank/DDBJ whole genome shotgun (WGS) entry which is preliminary data.</text>
</comment>
<dbReference type="PROSITE" id="PS00201">
    <property type="entry name" value="FLAVODOXIN"/>
    <property type="match status" value="1"/>
</dbReference>
<dbReference type="PANTHER" id="PTHR43717">
    <property type="entry name" value="ANAEROBIC NITRIC OXIDE REDUCTASE FLAVORUBREDOXIN"/>
    <property type="match status" value="1"/>
</dbReference>
<dbReference type="InterPro" id="IPR001226">
    <property type="entry name" value="Flavodoxin_CS"/>
</dbReference>
<dbReference type="GO" id="GO:0010181">
    <property type="term" value="F:FMN binding"/>
    <property type="evidence" value="ECO:0007669"/>
    <property type="project" value="InterPro"/>
</dbReference>
<dbReference type="EMBL" id="MCIB01000015">
    <property type="protein sequence ID" value="RKD31780.1"/>
    <property type="molecule type" value="Genomic_DNA"/>
</dbReference>
<dbReference type="InterPro" id="IPR029039">
    <property type="entry name" value="Flavoprotein-like_sf"/>
</dbReference>
<dbReference type="AlphaFoldDB" id="A0A419T2K1"/>
<dbReference type="InterPro" id="IPR045761">
    <property type="entry name" value="ODP_dom"/>
</dbReference>